<dbReference type="InterPro" id="IPR050765">
    <property type="entry name" value="Riboflavin_Biosynth_HTPR"/>
</dbReference>
<dbReference type="PANTHER" id="PTHR38011">
    <property type="entry name" value="DIHYDROFOLATE REDUCTASE FAMILY PROTEIN (AFU_ORTHOLOGUE AFUA_8G06820)"/>
    <property type="match status" value="1"/>
</dbReference>
<proteinExistence type="predicted"/>
<evidence type="ECO:0000313" key="2">
    <source>
        <dbReference type="EMBL" id="KKM67594.1"/>
    </source>
</evidence>
<organism evidence="2">
    <name type="scientific">marine sediment metagenome</name>
    <dbReference type="NCBI Taxonomy" id="412755"/>
    <lineage>
        <taxon>unclassified sequences</taxon>
        <taxon>metagenomes</taxon>
        <taxon>ecological metagenomes</taxon>
    </lineage>
</organism>
<protein>
    <recommendedName>
        <fullName evidence="1">Bacterial bifunctional deaminase-reductase C-terminal domain-containing protein</fullName>
    </recommendedName>
</protein>
<dbReference type="PANTHER" id="PTHR38011:SF11">
    <property type="entry name" value="2,5-DIAMINO-6-RIBOSYLAMINO-4(3H)-PYRIMIDINONE 5'-PHOSPHATE REDUCTASE"/>
    <property type="match status" value="1"/>
</dbReference>
<dbReference type="InterPro" id="IPR002734">
    <property type="entry name" value="RibDG_C"/>
</dbReference>
<feature type="domain" description="Bacterial bifunctional deaminase-reductase C-terminal" evidence="1">
    <location>
        <begin position="2"/>
        <end position="162"/>
    </location>
</feature>
<dbReference type="SUPFAM" id="SSF53597">
    <property type="entry name" value="Dihydrofolate reductase-like"/>
    <property type="match status" value="1"/>
</dbReference>
<dbReference type="Gene3D" id="3.40.430.10">
    <property type="entry name" value="Dihydrofolate Reductase, subunit A"/>
    <property type="match status" value="1"/>
</dbReference>
<dbReference type="AlphaFoldDB" id="A0A0F9JCQ9"/>
<dbReference type="GO" id="GO:0009231">
    <property type="term" value="P:riboflavin biosynthetic process"/>
    <property type="evidence" value="ECO:0007669"/>
    <property type="project" value="InterPro"/>
</dbReference>
<dbReference type="InterPro" id="IPR024072">
    <property type="entry name" value="DHFR-like_dom_sf"/>
</dbReference>
<reference evidence="2" key="1">
    <citation type="journal article" date="2015" name="Nature">
        <title>Complex archaea that bridge the gap between prokaryotes and eukaryotes.</title>
        <authorList>
            <person name="Spang A."/>
            <person name="Saw J.H."/>
            <person name="Jorgensen S.L."/>
            <person name="Zaremba-Niedzwiedzka K."/>
            <person name="Martijn J."/>
            <person name="Lind A.E."/>
            <person name="van Eijk R."/>
            <person name="Schleper C."/>
            <person name="Guy L."/>
            <person name="Ettema T.J."/>
        </authorList>
    </citation>
    <scope>NUCLEOTIDE SEQUENCE</scope>
</reference>
<dbReference type="GO" id="GO:0008703">
    <property type="term" value="F:5-amino-6-(5-phosphoribosylamino)uracil reductase activity"/>
    <property type="evidence" value="ECO:0007669"/>
    <property type="project" value="InterPro"/>
</dbReference>
<comment type="caution">
    <text evidence="2">The sequence shown here is derived from an EMBL/GenBank/DDBJ whole genome shotgun (WGS) entry which is preliminary data.</text>
</comment>
<name>A0A0F9JCQ9_9ZZZZ</name>
<dbReference type="EMBL" id="LAZR01010321">
    <property type="protein sequence ID" value="KKM67594.1"/>
    <property type="molecule type" value="Genomic_DNA"/>
</dbReference>
<sequence>MRKIILYIATSLDNFIAKKDGNVDWLFHDKDYGYNNFYESIDTTLMGNNTYKQVSGLGEFPYKEKCNYVFTRSRNINRAPFVKFFNENVKSFVEELKNQSGKNIWLIGGSEINSYFFENHLVDELIISIHPIILGSGIPLLSKNEVVITLELMATNTYDTGLTQLHYLVKS</sequence>
<gene>
    <name evidence="2" type="ORF">LCGC14_1469510</name>
</gene>
<accession>A0A0F9JCQ9</accession>
<evidence type="ECO:0000259" key="1">
    <source>
        <dbReference type="Pfam" id="PF01872"/>
    </source>
</evidence>
<dbReference type="Pfam" id="PF01872">
    <property type="entry name" value="RibD_C"/>
    <property type="match status" value="1"/>
</dbReference>